<dbReference type="GO" id="GO:0005737">
    <property type="term" value="C:cytoplasm"/>
    <property type="evidence" value="ECO:0007669"/>
    <property type="project" value="UniProtKB-SubCell"/>
</dbReference>
<evidence type="ECO:0000313" key="9">
    <source>
        <dbReference type="Proteomes" id="UP000034329"/>
    </source>
</evidence>
<organism evidence="8 9">
    <name type="scientific">Candidatus Woesebacteria bacterium GW2011_GWB1_45_5</name>
    <dbReference type="NCBI Taxonomy" id="1618581"/>
    <lineage>
        <taxon>Bacteria</taxon>
        <taxon>Candidatus Woeseibacteriota</taxon>
    </lineage>
</organism>
<sequence length="210" mass="25074">MPVITSIKQQKNKNRVNVYLDDKFGFGIDLDNFVLLHLKVDQELTEKEVEEIVKKAEFQKTLDKLLRFATLRPRSRKEINDYFKRKKVHESLYEELFIRLNRLDLINDEAFARWWVDQRQNFKPKAVRVLKLELRQKGIDKETIDKTLGETKVDEEKMARELLEKKSYKWKNLPGRVARQKMFQYLAGKGFGWEVIEKLIKSAVDDRSNV</sequence>
<proteinExistence type="inferred from homology"/>
<dbReference type="InterPro" id="IPR003783">
    <property type="entry name" value="Regulatory_RecX"/>
</dbReference>
<feature type="domain" description="RecX second three-helical" evidence="6">
    <location>
        <begin position="107"/>
        <end position="148"/>
    </location>
</feature>
<comment type="subcellular location">
    <subcellularLocation>
        <location evidence="1 5">Cytoplasm</location>
    </subcellularLocation>
</comment>
<feature type="domain" description="RecX third three-helical" evidence="7">
    <location>
        <begin position="154"/>
        <end position="199"/>
    </location>
</feature>
<dbReference type="Proteomes" id="UP000034329">
    <property type="component" value="Unassembled WGS sequence"/>
</dbReference>
<dbReference type="Pfam" id="PF21981">
    <property type="entry name" value="RecX_HTH3"/>
    <property type="match status" value="1"/>
</dbReference>
<evidence type="ECO:0000256" key="3">
    <source>
        <dbReference type="ARBA" id="ARBA00018111"/>
    </source>
</evidence>
<comment type="similarity">
    <text evidence="2 5">Belongs to the RecX family.</text>
</comment>
<dbReference type="InterPro" id="IPR036388">
    <property type="entry name" value="WH-like_DNA-bd_sf"/>
</dbReference>
<dbReference type="PANTHER" id="PTHR33602">
    <property type="entry name" value="REGULATORY PROTEIN RECX FAMILY PROTEIN"/>
    <property type="match status" value="1"/>
</dbReference>
<evidence type="ECO:0000313" key="8">
    <source>
        <dbReference type="EMBL" id="KKU09555.1"/>
    </source>
</evidence>
<dbReference type="InterPro" id="IPR053925">
    <property type="entry name" value="RecX_HTH_3rd"/>
</dbReference>
<protein>
    <recommendedName>
        <fullName evidence="3 5">Regulatory protein RecX</fullName>
    </recommendedName>
</protein>
<evidence type="ECO:0000256" key="4">
    <source>
        <dbReference type="ARBA" id="ARBA00022490"/>
    </source>
</evidence>
<dbReference type="Pfam" id="PF02631">
    <property type="entry name" value="RecX_HTH2"/>
    <property type="match status" value="1"/>
</dbReference>
<dbReference type="HAMAP" id="MF_01114">
    <property type="entry name" value="RecX"/>
    <property type="match status" value="1"/>
</dbReference>
<dbReference type="PANTHER" id="PTHR33602:SF1">
    <property type="entry name" value="REGULATORY PROTEIN RECX FAMILY PROTEIN"/>
    <property type="match status" value="1"/>
</dbReference>
<evidence type="ECO:0000259" key="6">
    <source>
        <dbReference type="Pfam" id="PF02631"/>
    </source>
</evidence>
<evidence type="ECO:0000259" key="7">
    <source>
        <dbReference type="Pfam" id="PF21981"/>
    </source>
</evidence>
<name>A0A0G1QLM0_9BACT</name>
<keyword evidence="4 5" id="KW-0963">Cytoplasm</keyword>
<dbReference type="Gene3D" id="1.10.10.10">
    <property type="entry name" value="Winged helix-like DNA-binding domain superfamily/Winged helix DNA-binding domain"/>
    <property type="match status" value="3"/>
</dbReference>
<comment type="function">
    <text evidence="5">Modulates RecA activity.</text>
</comment>
<dbReference type="InterPro" id="IPR053924">
    <property type="entry name" value="RecX_HTH_2nd"/>
</dbReference>
<dbReference type="GO" id="GO:0006282">
    <property type="term" value="P:regulation of DNA repair"/>
    <property type="evidence" value="ECO:0007669"/>
    <property type="project" value="UniProtKB-UniRule"/>
</dbReference>
<dbReference type="EMBL" id="LCLA01000037">
    <property type="protein sequence ID" value="KKU09555.1"/>
    <property type="molecule type" value="Genomic_DNA"/>
</dbReference>
<comment type="caution">
    <text evidence="8">The sequence shown here is derived from an EMBL/GenBank/DDBJ whole genome shotgun (WGS) entry which is preliminary data.</text>
</comment>
<evidence type="ECO:0000256" key="5">
    <source>
        <dbReference type="HAMAP-Rule" id="MF_01114"/>
    </source>
</evidence>
<dbReference type="AlphaFoldDB" id="A0A0G1QLM0"/>
<gene>
    <name evidence="5" type="primary">recX</name>
    <name evidence="8" type="ORF">UX13_C0037G0004</name>
</gene>
<reference evidence="8 9" key="1">
    <citation type="journal article" date="2015" name="Nature">
        <title>rRNA introns, odd ribosomes, and small enigmatic genomes across a large radiation of phyla.</title>
        <authorList>
            <person name="Brown C.T."/>
            <person name="Hug L.A."/>
            <person name="Thomas B.C."/>
            <person name="Sharon I."/>
            <person name="Castelle C.J."/>
            <person name="Singh A."/>
            <person name="Wilkins M.J."/>
            <person name="Williams K.H."/>
            <person name="Banfield J.F."/>
        </authorList>
    </citation>
    <scope>NUCLEOTIDE SEQUENCE [LARGE SCALE GENOMIC DNA]</scope>
</reference>
<evidence type="ECO:0000256" key="1">
    <source>
        <dbReference type="ARBA" id="ARBA00004496"/>
    </source>
</evidence>
<evidence type="ECO:0000256" key="2">
    <source>
        <dbReference type="ARBA" id="ARBA00009695"/>
    </source>
</evidence>
<accession>A0A0G1QLM0</accession>